<organism evidence="7">
    <name type="scientific">marine metagenome</name>
    <dbReference type="NCBI Taxonomy" id="408172"/>
    <lineage>
        <taxon>unclassified sequences</taxon>
        <taxon>metagenomes</taxon>
        <taxon>ecological metagenomes</taxon>
    </lineage>
</organism>
<dbReference type="GO" id="GO:0003824">
    <property type="term" value="F:catalytic activity"/>
    <property type="evidence" value="ECO:0007669"/>
    <property type="project" value="InterPro"/>
</dbReference>
<keyword evidence="2" id="KW-0479">Metal-binding</keyword>
<evidence type="ECO:0000256" key="1">
    <source>
        <dbReference type="ARBA" id="ARBA00022691"/>
    </source>
</evidence>
<feature type="non-terminal residue" evidence="7">
    <location>
        <position position="1"/>
    </location>
</feature>
<sequence>VFDVCGLGAGEDLVNIQPMLGSGSTVSFSERLAEDDIRLCRSSLGTLQVNTGKLCNQACHHCHVDASPARTEIMTRETIDRILGFLEASEIHTVDITGGAPELIPDFRYFVSRIKSIDRHVIDRCNLTVIFEPGQKDLVDFYAENHIELVCSLPCYSEENVDAQRGHGVFYKSIRALQILNRRGYGKPASGLELHLVYNPVGASLPPPQEELANDYRVELLEQFGIVFNQLFTITNMPINRFSSYLKRRNEYEDYTYMLRTKFNAATIPRLMCRSQISVDWMGNVFDCDFNQMLDMHIAGAATKIWDYTPEALVDRFVRVDDHCFGCTAGAGSSCGGELL</sequence>
<dbReference type="GO" id="GO:0051536">
    <property type="term" value="F:iron-sulfur cluster binding"/>
    <property type="evidence" value="ECO:0007669"/>
    <property type="project" value="UniProtKB-KW"/>
</dbReference>
<dbReference type="Pfam" id="PF12345">
    <property type="entry name" value="DUF3641"/>
    <property type="match status" value="1"/>
</dbReference>
<dbReference type="Gene3D" id="3.20.20.70">
    <property type="entry name" value="Aldolase class I"/>
    <property type="match status" value="1"/>
</dbReference>
<dbReference type="GO" id="GO:0046872">
    <property type="term" value="F:metal ion binding"/>
    <property type="evidence" value="ECO:0007669"/>
    <property type="project" value="UniProtKB-KW"/>
</dbReference>
<evidence type="ECO:0000256" key="3">
    <source>
        <dbReference type="ARBA" id="ARBA00023004"/>
    </source>
</evidence>
<dbReference type="NCBIfam" id="TIGR04167">
    <property type="entry name" value="rSAM_SeCys"/>
    <property type="match status" value="1"/>
</dbReference>
<dbReference type="CDD" id="cd01335">
    <property type="entry name" value="Radical_SAM"/>
    <property type="match status" value="1"/>
</dbReference>
<dbReference type="InterPro" id="IPR058240">
    <property type="entry name" value="rSAM_sf"/>
</dbReference>
<dbReference type="SUPFAM" id="SSF102114">
    <property type="entry name" value="Radical SAM enzymes"/>
    <property type="match status" value="1"/>
</dbReference>
<keyword evidence="3" id="KW-0408">Iron</keyword>
<name>A0A382P6Q1_9ZZZZ</name>
<dbReference type="AlphaFoldDB" id="A0A382P6Q1"/>
<feature type="domain" description="Arsenosugar biosynthesis radical SAM protein ArsS-like C-terminal" evidence="6">
    <location>
        <begin position="205"/>
        <end position="337"/>
    </location>
</feature>
<evidence type="ECO:0000313" key="7">
    <source>
        <dbReference type="EMBL" id="SVC69083.1"/>
    </source>
</evidence>
<dbReference type="InterPro" id="IPR024521">
    <property type="entry name" value="ArsS-like_C"/>
</dbReference>
<dbReference type="InterPro" id="IPR013785">
    <property type="entry name" value="Aldolase_TIM"/>
</dbReference>
<keyword evidence="4" id="KW-0411">Iron-sulfur</keyword>
<dbReference type="InterPro" id="IPR007197">
    <property type="entry name" value="rSAM"/>
</dbReference>
<dbReference type="PANTHER" id="PTHR43728">
    <property type="entry name" value="SLR0304 PROTEIN"/>
    <property type="match status" value="1"/>
</dbReference>
<dbReference type="InterPro" id="IPR026351">
    <property type="entry name" value="rSAM_ArsS-like"/>
</dbReference>
<dbReference type="SFLD" id="SFLDS00029">
    <property type="entry name" value="Radical_SAM"/>
    <property type="match status" value="1"/>
</dbReference>
<evidence type="ECO:0000259" key="6">
    <source>
        <dbReference type="Pfam" id="PF12345"/>
    </source>
</evidence>
<evidence type="ECO:0000256" key="4">
    <source>
        <dbReference type="ARBA" id="ARBA00023014"/>
    </source>
</evidence>
<reference evidence="7" key="1">
    <citation type="submission" date="2018-05" db="EMBL/GenBank/DDBJ databases">
        <authorList>
            <person name="Lanie J.A."/>
            <person name="Ng W.-L."/>
            <person name="Kazmierczak K.M."/>
            <person name="Andrzejewski T.M."/>
            <person name="Davidsen T.M."/>
            <person name="Wayne K.J."/>
            <person name="Tettelin H."/>
            <person name="Glass J.I."/>
            <person name="Rusch D."/>
            <person name="Podicherti R."/>
            <person name="Tsui H.-C.T."/>
            <person name="Winkler M.E."/>
        </authorList>
    </citation>
    <scope>NUCLEOTIDE SEQUENCE</scope>
</reference>
<proteinExistence type="predicted"/>
<evidence type="ECO:0008006" key="8">
    <source>
        <dbReference type="Google" id="ProtNLM"/>
    </source>
</evidence>
<accession>A0A382P6Q1</accession>
<protein>
    <recommendedName>
        <fullName evidence="8">DUF3641 domain-containing protein</fullName>
    </recommendedName>
</protein>
<gene>
    <name evidence="7" type="ORF">METZ01_LOCUS321937</name>
</gene>
<keyword evidence="1" id="KW-0949">S-adenosyl-L-methionine</keyword>
<feature type="domain" description="Radical SAM core" evidence="5">
    <location>
        <begin position="50"/>
        <end position="186"/>
    </location>
</feature>
<evidence type="ECO:0000259" key="5">
    <source>
        <dbReference type="Pfam" id="PF04055"/>
    </source>
</evidence>
<dbReference type="EMBL" id="UINC01105271">
    <property type="protein sequence ID" value="SVC69083.1"/>
    <property type="molecule type" value="Genomic_DNA"/>
</dbReference>
<dbReference type="PANTHER" id="PTHR43728:SF1">
    <property type="entry name" value="FE-S OXIDOREDUCTASE"/>
    <property type="match status" value="1"/>
</dbReference>
<evidence type="ECO:0000256" key="2">
    <source>
        <dbReference type="ARBA" id="ARBA00022723"/>
    </source>
</evidence>
<dbReference type="Pfam" id="PF04055">
    <property type="entry name" value="Radical_SAM"/>
    <property type="match status" value="1"/>
</dbReference>